<dbReference type="InParanoid" id="A0A1D6HX85"/>
<name>A0A1D6HX85_MAIZE</name>
<proteinExistence type="predicted"/>
<dbReference type="PaxDb" id="4577-GRMZM2G041288_P01"/>
<evidence type="ECO:0000313" key="2">
    <source>
        <dbReference type="EMBL" id="ONM52831.1"/>
    </source>
</evidence>
<accession>A0A1D6HX85</accession>
<feature type="region of interest" description="Disordered" evidence="1">
    <location>
        <begin position="178"/>
        <end position="222"/>
    </location>
</feature>
<dbReference type="AlphaFoldDB" id="A0A1D6HX85"/>
<dbReference type="EMBL" id="CM007650">
    <property type="protein sequence ID" value="ONM52831.1"/>
    <property type="molecule type" value="Genomic_DNA"/>
</dbReference>
<evidence type="ECO:0000256" key="1">
    <source>
        <dbReference type="SAM" id="MobiDB-lite"/>
    </source>
</evidence>
<feature type="region of interest" description="Disordered" evidence="1">
    <location>
        <begin position="78"/>
        <end position="106"/>
    </location>
</feature>
<organism evidence="2">
    <name type="scientific">Zea mays</name>
    <name type="common">Maize</name>
    <dbReference type="NCBI Taxonomy" id="4577"/>
    <lineage>
        <taxon>Eukaryota</taxon>
        <taxon>Viridiplantae</taxon>
        <taxon>Streptophyta</taxon>
        <taxon>Embryophyta</taxon>
        <taxon>Tracheophyta</taxon>
        <taxon>Spermatophyta</taxon>
        <taxon>Magnoliopsida</taxon>
        <taxon>Liliopsida</taxon>
        <taxon>Poales</taxon>
        <taxon>Poaceae</taxon>
        <taxon>PACMAD clade</taxon>
        <taxon>Panicoideae</taxon>
        <taxon>Andropogonodae</taxon>
        <taxon>Andropogoneae</taxon>
        <taxon>Tripsacinae</taxon>
        <taxon>Zea</taxon>
    </lineage>
</organism>
<feature type="compositionally biased region" description="Basic and acidic residues" evidence="1">
    <location>
        <begin position="180"/>
        <end position="196"/>
    </location>
</feature>
<reference evidence="2" key="1">
    <citation type="submission" date="2015-12" db="EMBL/GenBank/DDBJ databases">
        <title>Update maize B73 reference genome by single molecule sequencing technologies.</title>
        <authorList>
            <consortium name="Maize Genome Sequencing Project"/>
            <person name="Ware D."/>
        </authorList>
    </citation>
    <scope>NUCLEOTIDE SEQUENCE [LARGE SCALE GENOMIC DNA]</scope>
    <source>
        <tissue evidence="2">Seedling</tissue>
    </source>
</reference>
<feature type="compositionally biased region" description="Basic and acidic residues" evidence="1">
    <location>
        <begin position="203"/>
        <end position="222"/>
    </location>
</feature>
<protein>
    <submittedName>
        <fullName evidence="2">Uncharacterized protein</fullName>
    </submittedName>
</protein>
<dbReference type="SMR" id="A0A1D6HX85"/>
<sequence>MLEAYSPRNETIVTLIRDKKRFDQFTPSDVIGRILTFDMQREEALERRKIGELQAKLEGMKIKDIALKANMVSKNSYGNKGNFSKEQEPGEHEHLADDGEEREDGQIPRPLPPGPIYALGLGVEVLGPTQRVHLLEQVKVEALVLELGDTPGQEQRILALPCKEAFQVDLHVGLVPLSPEHGERGEQQDEMGDPRSLHGATEAVKEERKRSRTEVAWKVKKA</sequence>
<feature type="compositionally biased region" description="Basic and acidic residues" evidence="1">
    <location>
        <begin position="83"/>
        <end position="97"/>
    </location>
</feature>
<gene>
    <name evidence="2" type="ORF">ZEAMMB73_Zm00001d019384</name>
</gene>